<dbReference type="InterPro" id="IPR044866">
    <property type="entry name" value="HNF_P1"/>
</dbReference>
<evidence type="ECO:0000259" key="12">
    <source>
        <dbReference type="PROSITE" id="PS51936"/>
    </source>
</evidence>
<evidence type="ECO:0000313" key="15">
    <source>
        <dbReference type="Proteomes" id="UP000518911"/>
    </source>
</evidence>
<comment type="caution">
    <text evidence="14">The sequence shown here is derived from an EMBL/GenBank/DDBJ whole genome shotgun (WGS) entry which is preliminary data.</text>
</comment>
<organism evidence="14 15">
    <name type="scientific">Atlantisia rogersi</name>
    <name type="common">Inaccessible Island rail</name>
    <dbReference type="NCBI Taxonomy" id="2478892"/>
    <lineage>
        <taxon>Eukaryota</taxon>
        <taxon>Metazoa</taxon>
        <taxon>Chordata</taxon>
        <taxon>Craniata</taxon>
        <taxon>Vertebrata</taxon>
        <taxon>Euteleostomi</taxon>
        <taxon>Archelosauria</taxon>
        <taxon>Archosauria</taxon>
        <taxon>Dinosauria</taxon>
        <taxon>Saurischia</taxon>
        <taxon>Theropoda</taxon>
        <taxon>Coelurosauria</taxon>
        <taxon>Aves</taxon>
        <taxon>Neognathae</taxon>
        <taxon>Neoaves</taxon>
        <taxon>Gruiformes</taxon>
        <taxon>Rallidae</taxon>
        <taxon>Atlantisia</taxon>
    </lineage>
</organism>
<dbReference type="InterPro" id="IPR010982">
    <property type="entry name" value="Lambda_DNA-bd_dom_sf"/>
</dbReference>
<evidence type="ECO:0000256" key="4">
    <source>
        <dbReference type="ARBA" id="ARBA00023125"/>
    </source>
</evidence>
<dbReference type="PANTHER" id="PTHR11568:SF2">
    <property type="entry name" value="HEPATOCYTE NUCLEAR FACTOR 1-BETA"/>
    <property type="match status" value="1"/>
</dbReference>
<evidence type="ECO:0000313" key="14">
    <source>
        <dbReference type="EMBL" id="NXV81590.1"/>
    </source>
</evidence>
<keyword evidence="8 9" id="KW-0539">Nucleus</keyword>
<feature type="region of interest" description="Disordered" evidence="10">
    <location>
        <begin position="45"/>
        <end position="85"/>
    </location>
</feature>
<protein>
    <submittedName>
        <fullName evidence="14">HNF1B factor</fullName>
    </submittedName>
</protein>
<accession>A0A7L3WYN4</accession>
<gene>
    <name evidence="14" type="primary">Hnf1b</name>
    <name evidence="14" type="ORF">ATLROG_R06813</name>
</gene>
<feature type="non-terminal residue" evidence="14">
    <location>
        <position position="560"/>
    </location>
</feature>
<evidence type="ECO:0000259" key="13">
    <source>
        <dbReference type="PROSITE" id="PS51937"/>
    </source>
</evidence>
<keyword evidence="15" id="KW-1185">Reference proteome</keyword>
<dbReference type="PROSITE" id="PS51936">
    <property type="entry name" value="POU_4"/>
    <property type="match status" value="1"/>
</dbReference>
<dbReference type="GO" id="GO:0031016">
    <property type="term" value="P:pancreas development"/>
    <property type="evidence" value="ECO:0007669"/>
    <property type="project" value="InterPro"/>
</dbReference>
<evidence type="ECO:0000256" key="2">
    <source>
        <dbReference type="ARBA" id="ARBA00009966"/>
    </source>
</evidence>
<dbReference type="GO" id="GO:0030073">
    <property type="term" value="P:insulin secretion"/>
    <property type="evidence" value="ECO:0007669"/>
    <property type="project" value="InterPro"/>
</dbReference>
<reference evidence="14 15" key="1">
    <citation type="submission" date="2019-09" db="EMBL/GenBank/DDBJ databases">
        <title>Bird 10,000 Genomes (B10K) Project - Family phase.</title>
        <authorList>
            <person name="Zhang G."/>
        </authorList>
    </citation>
    <scope>NUCLEOTIDE SEQUENCE [LARGE SCALE GENOMIC DNA]</scope>
    <source>
        <strain evidence="14">OUT-0055</strain>
        <tissue evidence="14">Blood</tissue>
    </source>
</reference>
<dbReference type="InterPro" id="IPR009057">
    <property type="entry name" value="Homeodomain-like_sf"/>
</dbReference>
<dbReference type="InterPro" id="IPR001356">
    <property type="entry name" value="HD"/>
</dbReference>
<dbReference type="FunFam" id="1.10.260.40:FF:000009">
    <property type="entry name" value="Hepatocyte nuclear factor 1-beta"/>
    <property type="match status" value="1"/>
</dbReference>
<feature type="domain" description="Homeobox" evidence="11">
    <location>
        <begin position="227"/>
        <end position="308"/>
    </location>
</feature>
<dbReference type="SUPFAM" id="SSF46689">
    <property type="entry name" value="Homeodomain-like"/>
    <property type="match status" value="1"/>
</dbReference>
<evidence type="ECO:0000256" key="7">
    <source>
        <dbReference type="ARBA" id="ARBA00023163"/>
    </source>
</evidence>
<dbReference type="InterPro" id="IPR006899">
    <property type="entry name" value="HNF-1_N"/>
</dbReference>
<dbReference type="GO" id="GO:0000978">
    <property type="term" value="F:RNA polymerase II cis-regulatory region sequence-specific DNA binding"/>
    <property type="evidence" value="ECO:0007669"/>
    <property type="project" value="TreeGrafter"/>
</dbReference>
<dbReference type="OrthoDB" id="10069265at2759"/>
<evidence type="ECO:0000259" key="11">
    <source>
        <dbReference type="PROSITE" id="PS50071"/>
    </source>
</evidence>
<comment type="similarity">
    <text evidence="2">Belongs to the HNF1 homeobox family.</text>
</comment>
<dbReference type="SUPFAM" id="SSF100957">
    <property type="entry name" value="Dimerization cofactor of HNF-1 alpha"/>
    <property type="match status" value="1"/>
</dbReference>
<comment type="subcellular location">
    <subcellularLocation>
        <location evidence="1 9">Nucleus</location>
    </subcellularLocation>
</comment>
<keyword evidence="4 9" id="KW-0238">DNA-binding</keyword>
<dbReference type="GO" id="GO:0045893">
    <property type="term" value="P:positive regulation of DNA-templated transcription"/>
    <property type="evidence" value="ECO:0007669"/>
    <property type="project" value="InterPro"/>
</dbReference>
<dbReference type="PANTHER" id="PTHR11568">
    <property type="entry name" value="HEPATOCYTE NUCLEAR FACTOR 1"/>
    <property type="match status" value="1"/>
</dbReference>
<feature type="domain" description="HNF-p1" evidence="13">
    <location>
        <begin position="1"/>
        <end position="32"/>
    </location>
</feature>
<evidence type="ECO:0000256" key="9">
    <source>
        <dbReference type="PROSITE-ProRule" id="PRU00108"/>
    </source>
</evidence>
<evidence type="ECO:0000256" key="3">
    <source>
        <dbReference type="ARBA" id="ARBA00023015"/>
    </source>
</evidence>
<dbReference type="SMART" id="SM00389">
    <property type="entry name" value="HOX"/>
    <property type="match status" value="1"/>
</dbReference>
<dbReference type="Proteomes" id="UP000518911">
    <property type="component" value="Unassembled WGS sequence"/>
</dbReference>
<dbReference type="Gene3D" id="1.10.10.60">
    <property type="entry name" value="Homeodomain-like"/>
    <property type="match status" value="1"/>
</dbReference>
<dbReference type="PROSITE" id="PS50071">
    <property type="entry name" value="HOMEOBOX_2"/>
    <property type="match status" value="1"/>
</dbReference>
<dbReference type="InterPro" id="IPR006897">
    <property type="entry name" value="HNF1b_C"/>
</dbReference>
<dbReference type="GO" id="GO:0000981">
    <property type="term" value="F:DNA-binding transcription factor activity, RNA polymerase II-specific"/>
    <property type="evidence" value="ECO:0007669"/>
    <property type="project" value="TreeGrafter"/>
</dbReference>
<feature type="non-terminal residue" evidence="14">
    <location>
        <position position="1"/>
    </location>
</feature>
<feature type="domain" description="POU-specific atypical" evidence="12">
    <location>
        <begin position="91"/>
        <end position="186"/>
    </location>
</feature>
<dbReference type="CDD" id="cd00086">
    <property type="entry name" value="homeodomain"/>
    <property type="match status" value="1"/>
</dbReference>
<keyword evidence="7" id="KW-0804">Transcription</keyword>
<dbReference type="Gene3D" id="1.10.260.40">
    <property type="entry name" value="lambda repressor-like DNA-binding domains"/>
    <property type="match status" value="1"/>
</dbReference>
<dbReference type="GO" id="GO:0001889">
    <property type="term" value="P:liver development"/>
    <property type="evidence" value="ECO:0007669"/>
    <property type="project" value="InterPro"/>
</dbReference>
<evidence type="ECO:0000256" key="10">
    <source>
        <dbReference type="SAM" id="MobiDB-lite"/>
    </source>
</evidence>
<dbReference type="AlphaFoldDB" id="A0A7L3WYN4"/>
<proteinExistence type="inferred from homology"/>
<keyword evidence="5 9" id="KW-0371">Homeobox</keyword>
<dbReference type="Pfam" id="PF04814">
    <property type="entry name" value="HNF-1_N"/>
    <property type="match status" value="1"/>
</dbReference>
<name>A0A7L3WYN4_9GRUI</name>
<dbReference type="FunFam" id="1.10.10.60:FF:000043">
    <property type="entry name" value="Hepatocyte nuclear factor 1-beta"/>
    <property type="match status" value="1"/>
</dbReference>
<dbReference type="InterPro" id="IPR023219">
    <property type="entry name" value="HNF1_dimer_N_dom_sf"/>
</dbReference>
<evidence type="ECO:0000256" key="8">
    <source>
        <dbReference type="ARBA" id="ARBA00023242"/>
    </source>
</evidence>
<dbReference type="InterPro" id="IPR044869">
    <property type="entry name" value="HNF-1_POU"/>
</dbReference>
<dbReference type="InterPro" id="IPR039066">
    <property type="entry name" value="HNF-1"/>
</dbReference>
<dbReference type="SUPFAM" id="SSF47413">
    <property type="entry name" value="lambda repressor-like DNA-binding domains"/>
    <property type="match status" value="1"/>
</dbReference>
<evidence type="ECO:0000256" key="5">
    <source>
        <dbReference type="ARBA" id="ARBA00023155"/>
    </source>
</evidence>
<feature type="compositionally biased region" description="Acidic residues" evidence="10">
    <location>
        <begin position="76"/>
        <end position="85"/>
    </location>
</feature>
<evidence type="ECO:0000256" key="1">
    <source>
        <dbReference type="ARBA" id="ARBA00004123"/>
    </source>
</evidence>
<dbReference type="PROSITE" id="PS51937">
    <property type="entry name" value="HNF_P1"/>
    <property type="match status" value="1"/>
</dbReference>
<sequence length="560" mass="60936">MVSQLSALQRELLGALLSSGATKEGLIRALEDMVPAGGFGVKLESLPLSPGGPPDGKAAFPPLANGHGKGKLSGDEGSEDGDDFDTPQILRELQALNTEEAVEQRAEVDRMISEDPWRAAKMIKGYMQQHNIPQREVVDVTGLNQSHLSQHLNKGTPMKTQKRAALYTWYVRKQREILRQFNQTVQGSGNMTDKSSQDQLLFLFPEFNQQNQGAAQLDDTCSETPSKKMRRNRFKWGPASQQILYQAYDRQKNPSKEEREALVEECNRAECLQRGVSPSKAHGLGSNLVTEVRVYNWFANRRKEEAFRQKLAMDAYSSGQPQHSMNLLLGSVQPGHPPSPMGDVNTACCFAGVRYSQAASGEAASSGAISHHGTGAMVTTSQAVLQQVSPAGLDPGHSLLSPDGKMISVSGGGLPPVSTLTNIHSLSHHNPQQSQNLIMTPLSGVMAIAQSLNTSQAQSVPVINSVTGSLAALQPVQFSQQLHSPHQQPLMQQSPSHMTQQPFMATVTQLQNSHMYTHKQEPPQYSHTSRFPSAMVVTDTSSISTLTNMSSSKQVMARLG</sequence>
<keyword evidence="3" id="KW-0805">Transcription regulation</keyword>
<dbReference type="GO" id="GO:0005634">
    <property type="term" value="C:nucleus"/>
    <property type="evidence" value="ECO:0007669"/>
    <property type="project" value="UniProtKB-SubCell"/>
</dbReference>
<evidence type="ECO:0000256" key="6">
    <source>
        <dbReference type="ARBA" id="ARBA00023159"/>
    </source>
</evidence>
<dbReference type="EMBL" id="VZUJ01120129">
    <property type="protein sequence ID" value="NXV81590.1"/>
    <property type="molecule type" value="Genomic_DNA"/>
</dbReference>
<keyword evidence="6" id="KW-0010">Activator</keyword>
<dbReference type="Pfam" id="PF04812">
    <property type="entry name" value="HNF-1B_C"/>
    <property type="match status" value="1"/>
</dbReference>
<feature type="DNA-binding region" description="Homeobox" evidence="9">
    <location>
        <begin position="229"/>
        <end position="309"/>
    </location>
</feature>